<name>A0A938XA22_9CLOT</name>
<evidence type="ECO:0000256" key="1">
    <source>
        <dbReference type="ARBA" id="ARBA00022694"/>
    </source>
</evidence>
<dbReference type="InterPro" id="IPR014729">
    <property type="entry name" value="Rossmann-like_a/b/a_fold"/>
</dbReference>
<keyword evidence="2" id="KW-0547">Nucleotide-binding</keyword>
<keyword evidence="2" id="KW-0436">Ligase</keyword>
<dbReference type="PANTHER" id="PTHR37825:SF1">
    <property type="entry name" value="TRNA(MET) CYTIDINE ACETATE LIGASE"/>
    <property type="match status" value="1"/>
</dbReference>
<feature type="binding site" evidence="2">
    <location>
        <position position="164"/>
    </location>
    <ligand>
        <name>ATP</name>
        <dbReference type="ChEBI" id="CHEBI:30616"/>
    </ligand>
</feature>
<accession>A0A938XA22</accession>
<comment type="subcellular location">
    <subcellularLocation>
        <location evidence="2">Cytoplasm</location>
    </subcellularLocation>
</comment>
<dbReference type="GO" id="GO:0000049">
    <property type="term" value="F:tRNA binding"/>
    <property type="evidence" value="ECO:0007669"/>
    <property type="project" value="UniProtKB-KW"/>
</dbReference>
<dbReference type="PANTHER" id="PTHR37825">
    <property type="entry name" value="TRNA(MET) CYTIDINE ACETATE LIGASE"/>
    <property type="match status" value="1"/>
</dbReference>
<dbReference type="GO" id="GO:0005737">
    <property type="term" value="C:cytoplasm"/>
    <property type="evidence" value="ECO:0007669"/>
    <property type="project" value="UniProtKB-SubCell"/>
</dbReference>
<dbReference type="GO" id="GO:0005524">
    <property type="term" value="F:ATP binding"/>
    <property type="evidence" value="ECO:0007669"/>
    <property type="project" value="UniProtKB-KW"/>
</dbReference>
<keyword evidence="1 2" id="KW-0819">tRNA processing</keyword>
<comment type="similarity">
    <text evidence="2">Belongs to the TmcAL family.</text>
</comment>
<dbReference type="RefSeq" id="WP_204905725.1">
    <property type="nucleotide sequence ID" value="NZ_JACJKS010000003.1"/>
</dbReference>
<sequence length="411" mass="44411">MKIVGVIAEYNPFHRGHLYHIGKAKEQTGADAVIAVMSGDFVQRGAPALLPKHLRAAMALEAGVSLVLELPVWCACGSAEYFASGAVSVLDQLGCVDSLCFGSECGDLPSLSRAARILEEEPEDFRAALKAALSRGLSFPRARQEALVSCAGSADAGAVMEEPNNILGVEYIRAILRRGSRLEPATVRREGSGYHDQAPDPSYSSATAIRRLILEAGKDGLPAALRDQVPAPSARILAESYGSRYPVYADDFSLLLKYRLLTESAAGLASFADVTEDLANRIAGRLNGYLSFAQFCSLLKTKEMTYARISRCLLHILLGIRGTDMDAFRAAGGCGYARVLGFRRDAAPLLNLLKKTSAIPLVTKPSRASLSGCARRMFESDLYAANLYESVVTDKFRTPFIHECRQQVVIV</sequence>
<dbReference type="Proteomes" id="UP000705508">
    <property type="component" value="Unassembled WGS sequence"/>
</dbReference>
<gene>
    <name evidence="2" type="primary">tmcAL</name>
    <name evidence="3" type="ORF">H6A20_03225</name>
</gene>
<feature type="binding site" evidence="2">
    <location>
        <position position="189"/>
    </location>
    <ligand>
        <name>ATP</name>
        <dbReference type="ChEBI" id="CHEBI:30616"/>
    </ligand>
</feature>
<dbReference type="GO" id="GO:0016879">
    <property type="term" value="F:ligase activity, forming carbon-nitrogen bonds"/>
    <property type="evidence" value="ECO:0007669"/>
    <property type="project" value="UniProtKB-UniRule"/>
</dbReference>
<feature type="binding site" evidence="2">
    <location>
        <position position="102"/>
    </location>
    <ligand>
        <name>ATP</name>
        <dbReference type="ChEBI" id="CHEBI:30616"/>
    </ligand>
</feature>
<keyword evidence="2" id="KW-0820">tRNA-binding</keyword>
<evidence type="ECO:0000313" key="4">
    <source>
        <dbReference type="Proteomes" id="UP000705508"/>
    </source>
</evidence>
<dbReference type="EC" id="6.3.4.-" evidence="2"/>
<evidence type="ECO:0000313" key="3">
    <source>
        <dbReference type="EMBL" id="MBM6947676.1"/>
    </source>
</evidence>
<dbReference type="AlphaFoldDB" id="A0A938XA22"/>
<dbReference type="HAMAP" id="MF_01539">
    <property type="entry name" value="TmcAL"/>
    <property type="match status" value="1"/>
</dbReference>
<evidence type="ECO:0000256" key="2">
    <source>
        <dbReference type="HAMAP-Rule" id="MF_01539"/>
    </source>
</evidence>
<reference evidence="3" key="1">
    <citation type="submission" date="2020-08" db="EMBL/GenBank/DDBJ databases">
        <authorList>
            <person name="Cejkova D."/>
            <person name="Kubasova T."/>
            <person name="Jahodarova E."/>
            <person name="Rychlik I."/>
        </authorList>
    </citation>
    <scope>NUCLEOTIDE SEQUENCE</scope>
    <source>
        <strain evidence="3">An582</strain>
    </source>
</reference>
<dbReference type="SUPFAM" id="SSF52374">
    <property type="entry name" value="Nucleotidylyl transferase"/>
    <property type="match status" value="1"/>
</dbReference>
<keyword evidence="2" id="KW-0963">Cytoplasm</keyword>
<feature type="binding site" evidence="2">
    <location>
        <begin position="7"/>
        <end position="20"/>
    </location>
    <ligand>
        <name>ATP</name>
        <dbReference type="ChEBI" id="CHEBI:30616"/>
    </ligand>
</feature>
<comment type="catalytic activity">
    <reaction evidence="2">
        <text>cytidine(34) in elongator tRNA(Met) + acetate + ATP = N(4)-acetylcytidine(34) in elongator tRNA(Met) + AMP + diphosphate</text>
        <dbReference type="Rhea" id="RHEA:58144"/>
        <dbReference type="Rhea" id="RHEA-COMP:10693"/>
        <dbReference type="Rhea" id="RHEA-COMP:10694"/>
        <dbReference type="ChEBI" id="CHEBI:30089"/>
        <dbReference type="ChEBI" id="CHEBI:30616"/>
        <dbReference type="ChEBI" id="CHEBI:33019"/>
        <dbReference type="ChEBI" id="CHEBI:74900"/>
        <dbReference type="ChEBI" id="CHEBI:82748"/>
        <dbReference type="ChEBI" id="CHEBI:456215"/>
    </reaction>
</comment>
<comment type="caution">
    <text evidence="3">The sequence shown here is derived from an EMBL/GenBank/DDBJ whole genome shotgun (WGS) entry which is preliminary data.</text>
</comment>
<dbReference type="Pfam" id="PF05636">
    <property type="entry name" value="HIGH_NTase1"/>
    <property type="match status" value="1"/>
</dbReference>
<dbReference type="NCBIfam" id="NF010191">
    <property type="entry name" value="PRK13670.1"/>
    <property type="match status" value="1"/>
</dbReference>
<comment type="caution">
    <text evidence="2">Lacks conserved residue(s) required for the propagation of feature annotation.</text>
</comment>
<reference evidence="3" key="2">
    <citation type="journal article" date="2021" name="Sci. Rep.">
        <title>The distribution of antibiotic resistance genes in chicken gut microbiota commensals.</title>
        <authorList>
            <person name="Juricova H."/>
            <person name="Matiasovicova J."/>
            <person name="Kubasova T."/>
            <person name="Cejkova D."/>
            <person name="Rychlik I."/>
        </authorList>
    </citation>
    <scope>NUCLEOTIDE SEQUENCE</scope>
    <source>
        <strain evidence="3">An582</strain>
    </source>
</reference>
<dbReference type="GO" id="GO:0006400">
    <property type="term" value="P:tRNA modification"/>
    <property type="evidence" value="ECO:0007669"/>
    <property type="project" value="UniProtKB-UniRule"/>
</dbReference>
<dbReference type="Gene3D" id="3.40.50.620">
    <property type="entry name" value="HUPs"/>
    <property type="match status" value="1"/>
</dbReference>
<protein>
    <recommendedName>
        <fullName evidence="2">tRNA(Met) cytidine acetate ligase</fullName>
        <ecNumber evidence="2">6.3.4.-</ecNumber>
    </recommendedName>
</protein>
<proteinExistence type="inferred from homology"/>
<organism evidence="3 4">
    <name type="scientific">Mordavella massiliensis</name>
    <dbReference type="NCBI Taxonomy" id="1871024"/>
    <lineage>
        <taxon>Bacteria</taxon>
        <taxon>Bacillati</taxon>
        <taxon>Bacillota</taxon>
        <taxon>Clostridia</taxon>
        <taxon>Eubacteriales</taxon>
        <taxon>Clostridiaceae</taxon>
        <taxon>Mordavella</taxon>
    </lineage>
</organism>
<keyword evidence="2" id="KW-0067">ATP-binding</keyword>
<keyword evidence="2" id="KW-0694">RNA-binding</keyword>
<dbReference type="InterPro" id="IPR008513">
    <property type="entry name" value="tRNA(Met)_cyd_acetate_ligase"/>
</dbReference>
<comment type="function">
    <text evidence="2">Catalyzes the formation of N(4)-acetylcytidine (ac(4)C) at the wobble position of elongator tRNA(Met), using acetate and ATP as substrates. First activates an acetate ion to form acetyladenylate (Ac-AMP) and then transfers the acetyl group to tRNA to form ac(4)C34.</text>
</comment>
<dbReference type="EMBL" id="JACJKS010000003">
    <property type="protein sequence ID" value="MBM6947676.1"/>
    <property type="molecule type" value="Genomic_DNA"/>
</dbReference>